<comment type="caution">
    <text evidence="1">The sequence shown here is derived from an EMBL/GenBank/DDBJ whole genome shotgun (WGS) entry which is preliminary data.</text>
</comment>
<proteinExistence type="predicted"/>
<evidence type="ECO:0008006" key="2">
    <source>
        <dbReference type="Google" id="ProtNLM"/>
    </source>
</evidence>
<gene>
    <name evidence="1" type="ORF">SDC9_74489</name>
</gene>
<name>A0A644YH72_9ZZZZ</name>
<sequence length="140" mass="16318">MKKFLQFLSIGIIALVIISCGSIRSSSDSKQGRLGVDATNGKDTTTYELIVFDPGFDFWLSGKTFSKKQYTNEYLQSMNNMYVIEWNRRYSMGDRRVGSYIDYDATTKYDLDFNYKLFMYFKYFEESYNIKLIAGSGKVF</sequence>
<evidence type="ECO:0000313" key="1">
    <source>
        <dbReference type="EMBL" id="MPM27972.1"/>
    </source>
</evidence>
<dbReference type="PROSITE" id="PS51257">
    <property type="entry name" value="PROKAR_LIPOPROTEIN"/>
    <property type="match status" value="1"/>
</dbReference>
<reference evidence="1" key="1">
    <citation type="submission" date="2019-08" db="EMBL/GenBank/DDBJ databases">
        <authorList>
            <person name="Kucharzyk K."/>
            <person name="Murdoch R.W."/>
            <person name="Higgins S."/>
            <person name="Loffler F."/>
        </authorList>
    </citation>
    <scope>NUCLEOTIDE SEQUENCE</scope>
</reference>
<dbReference type="EMBL" id="VSSQ01005130">
    <property type="protein sequence ID" value="MPM27972.1"/>
    <property type="molecule type" value="Genomic_DNA"/>
</dbReference>
<protein>
    <recommendedName>
        <fullName evidence="2">Lipoprotein</fullName>
    </recommendedName>
</protein>
<dbReference type="AlphaFoldDB" id="A0A644YH72"/>
<dbReference type="InterPro" id="IPR046144">
    <property type="entry name" value="DUF6146"/>
</dbReference>
<dbReference type="Pfam" id="PF19643">
    <property type="entry name" value="DUF6146"/>
    <property type="match status" value="1"/>
</dbReference>
<organism evidence="1">
    <name type="scientific">bioreactor metagenome</name>
    <dbReference type="NCBI Taxonomy" id="1076179"/>
    <lineage>
        <taxon>unclassified sequences</taxon>
        <taxon>metagenomes</taxon>
        <taxon>ecological metagenomes</taxon>
    </lineage>
</organism>
<accession>A0A644YH72</accession>